<name>A0ACB0YV88_MELEN</name>
<protein>
    <submittedName>
        <fullName evidence="1">Uncharacterized protein</fullName>
    </submittedName>
</protein>
<accession>A0ACB0YV88</accession>
<evidence type="ECO:0000313" key="1">
    <source>
        <dbReference type="EMBL" id="CAK5064603.1"/>
    </source>
</evidence>
<proteinExistence type="predicted"/>
<comment type="caution">
    <text evidence="1">The sequence shown here is derived from an EMBL/GenBank/DDBJ whole genome shotgun (WGS) entry which is preliminary data.</text>
</comment>
<organism evidence="1 2">
    <name type="scientific">Meloidogyne enterolobii</name>
    <name type="common">Root-knot nematode worm</name>
    <name type="synonym">Meloidogyne mayaguensis</name>
    <dbReference type="NCBI Taxonomy" id="390850"/>
    <lineage>
        <taxon>Eukaryota</taxon>
        <taxon>Metazoa</taxon>
        <taxon>Ecdysozoa</taxon>
        <taxon>Nematoda</taxon>
        <taxon>Chromadorea</taxon>
        <taxon>Rhabditida</taxon>
        <taxon>Tylenchina</taxon>
        <taxon>Tylenchomorpha</taxon>
        <taxon>Tylenchoidea</taxon>
        <taxon>Meloidogynidae</taxon>
        <taxon>Meloidogyninae</taxon>
        <taxon>Meloidogyne</taxon>
    </lineage>
</organism>
<dbReference type="EMBL" id="CAVMJV010000019">
    <property type="protein sequence ID" value="CAK5064603.1"/>
    <property type="molecule type" value="Genomic_DNA"/>
</dbReference>
<evidence type="ECO:0000313" key="2">
    <source>
        <dbReference type="Proteomes" id="UP001497535"/>
    </source>
</evidence>
<sequence length="134" mass="14960">MTKQKSSGMTICTGTGSSSWHFNINRMTEQTIEEVLSVIDKMGLKLDQVVDAEMIENICPMAFSVRDPVFNATFPKMAIRGFANKILIKSRCKNAHLILDGSTSMPFNRGAEVLLEIHPEDALRTAVFSKEHRS</sequence>
<reference evidence="1" key="1">
    <citation type="submission" date="2023-11" db="EMBL/GenBank/DDBJ databases">
        <authorList>
            <person name="Poullet M."/>
        </authorList>
    </citation>
    <scope>NUCLEOTIDE SEQUENCE</scope>
    <source>
        <strain evidence="1">E1834</strain>
    </source>
</reference>
<gene>
    <name evidence="1" type="ORF">MENTE1834_LOCUS17083</name>
</gene>
<dbReference type="Proteomes" id="UP001497535">
    <property type="component" value="Unassembled WGS sequence"/>
</dbReference>
<keyword evidence="2" id="KW-1185">Reference proteome</keyword>